<dbReference type="AlphaFoldDB" id="A0A8C5WED5"/>
<evidence type="ECO:0000256" key="2">
    <source>
        <dbReference type="ARBA" id="ARBA00006003"/>
    </source>
</evidence>
<proteinExistence type="inferred from homology"/>
<evidence type="ECO:0000256" key="11">
    <source>
        <dbReference type="SAM" id="Phobius"/>
    </source>
</evidence>
<dbReference type="GO" id="GO:0003836">
    <property type="term" value="F:beta-galactoside (CMP) alpha-2,3-sialyltransferase activity"/>
    <property type="evidence" value="ECO:0007669"/>
    <property type="project" value="TreeGrafter"/>
</dbReference>
<dbReference type="GO" id="GO:0000139">
    <property type="term" value="C:Golgi membrane"/>
    <property type="evidence" value="ECO:0007669"/>
    <property type="project" value="UniProtKB-SubCell"/>
</dbReference>
<keyword evidence="8" id="KW-0333">Golgi apparatus</keyword>
<dbReference type="PANTHER" id="PTHR13713">
    <property type="entry name" value="SIALYLTRANSFERASE"/>
    <property type="match status" value="1"/>
</dbReference>
<protein>
    <recommendedName>
        <fullName evidence="14">ST3 beta-galactoside alpha-2,3-sialyltransferase 4</fullName>
    </recommendedName>
</protein>
<organism evidence="12 13">
    <name type="scientific">Leptobrachium leishanense</name>
    <name type="common">Leishan spiny toad</name>
    <dbReference type="NCBI Taxonomy" id="445787"/>
    <lineage>
        <taxon>Eukaryota</taxon>
        <taxon>Metazoa</taxon>
        <taxon>Chordata</taxon>
        <taxon>Craniata</taxon>
        <taxon>Vertebrata</taxon>
        <taxon>Euteleostomi</taxon>
        <taxon>Amphibia</taxon>
        <taxon>Batrachia</taxon>
        <taxon>Anura</taxon>
        <taxon>Pelobatoidea</taxon>
        <taxon>Megophryidae</taxon>
        <taxon>Leptobrachium</taxon>
    </lineage>
</organism>
<evidence type="ECO:0000256" key="4">
    <source>
        <dbReference type="ARBA" id="ARBA00022679"/>
    </source>
</evidence>
<evidence type="ECO:0000256" key="6">
    <source>
        <dbReference type="ARBA" id="ARBA00022968"/>
    </source>
</evidence>
<dbReference type="InterPro" id="IPR001675">
    <property type="entry name" value="Glyco_trans_29"/>
</dbReference>
<comment type="similarity">
    <text evidence="2">Belongs to the glycosyltransferase 29 family.</text>
</comment>
<dbReference type="OrthoDB" id="10264956at2759"/>
<evidence type="ECO:0000256" key="3">
    <source>
        <dbReference type="ARBA" id="ARBA00022676"/>
    </source>
</evidence>
<accession>A0A8C5WED5</accession>
<dbReference type="GO" id="GO:0009247">
    <property type="term" value="P:glycolipid biosynthetic process"/>
    <property type="evidence" value="ECO:0007669"/>
    <property type="project" value="TreeGrafter"/>
</dbReference>
<keyword evidence="7 11" id="KW-1133">Transmembrane helix</keyword>
<dbReference type="Ensembl" id="ENSLLET00000033323.1">
    <property type="protein sequence ID" value="ENSLLEP00000032100.1"/>
    <property type="gene ID" value="ENSLLEG00000020339.1"/>
</dbReference>
<name>A0A8C5WED5_9ANUR</name>
<feature type="transmembrane region" description="Helical" evidence="11">
    <location>
        <begin position="32"/>
        <end position="58"/>
    </location>
</feature>
<dbReference type="GeneTree" id="ENSGT00940000158893"/>
<dbReference type="InterPro" id="IPR038578">
    <property type="entry name" value="GT29-like_sf"/>
</dbReference>
<dbReference type="Gene3D" id="3.90.1480.20">
    <property type="entry name" value="Glycosyl transferase family 29"/>
    <property type="match status" value="1"/>
</dbReference>
<keyword evidence="10" id="KW-0325">Glycoprotein</keyword>
<dbReference type="PANTHER" id="PTHR13713:SF57">
    <property type="entry name" value="CMP-N-ACETYLNEURAMINATE-BETA-GALACTOSAMIDE-ALPHA-2,3-SIALYLTRANSFERASE 4"/>
    <property type="match status" value="1"/>
</dbReference>
<evidence type="ECO:0000256" key="1">
    <source>
        <dbReference type="ARBA" id="ARBA00004323"/>
    </source>
</evidence>
<sequence>MSYTAMSLALRGLIGDSVAPRGPGPPSPSSPVIATGAALGGSLGRLFTLIHSLLYLCLDGQMDRYKLHEKYILTRVKRKSNNKLRSIKGQWKFLLLFGTFCFTAFWFWHTDIESPRIVESAVPDCSPGFVASKAAALIKNYSRDHPIFLQLSDIFWPRNETLYQLPYGTYKSEKVMMKFLTLANTYHIPPEIERLPCKKCVVVGSGFSLNNSSLGEEINKYDIVIRLNNAPVHKYQQDVGNKTTMRLFYPESATFNQFLDVNPDTLLVLVPFKALDLEWMKIFINDEERDYKKHPKMPKIKWQLGTQNIRVLNPYFMEVAATKMLRHNKKIKLKPTTGFLAISFALHFCDVVHIAGFGYPPVSVNNTQPIHYYNLATLKNVAKAHSVVREASILRKLLLQKVIRNLTYF</sequence>
<evidence type="ECO:0000256" key="9">
    <source>
        <dbReference type="ARBA" id="ARBA00023136"/>
    </source>
</evidence>
<evidence type="ECO:0000313" key="13">
    <source>
        <dbReference type="Proteomes" id="UP000694569"/>
    </source>
</evidence>
<dbReference type="FunFam" id="3.90.1480.20:FF:000015">
    <property type="entry name" value="Lactosylceramide alpha-2,3-sialyltransferase"/>
    <property type="match status" value="1"/>
</dbReference>
<feature type="transmembrane region" description="Helical" evidence="11">
    <location>
        <begin position="91"/>
        <end position="108"/>
    </location>
</feature>
<dbReference type="Proteomes" id="UP000694569">
    <property type="component" value="Unplaced"/>
</dbReference>
<evidence type="ECO:0008006" key="14">
    <source>
        <dbReference type="Google" id="ProtNLM"/>
    </source>
</evidence>
<keyword evidence="5 11" id="KW-0812">Transmembrane</keyword>
<evidence type="ECO:0000256" key="8">
    <source>
        <dbReference type="ARBA" id="ARBA00023034"/>
    </source>
</evidence>
<dbReference type="InterPro" id="IPR051142">
    <property type="entry name" value="Glycosyltransferase_29"/>
</dbReference>
<keyword evidence="4" id="KW-0808">Transferase</keyword>
<reference evidence="12" key="2">
    <citation type="submission" date="2025-09" db="UniProtKB">
        <authorList>
            <consortium name="Ensembl"/>
        </authorList>
    </citation>
    <scope>IDENTIFICATION</scope>
</reference>
<comment type="subcellular location">
    <subcellularLocation>
        <location evidence="1">Golgi apparatus membrane</location>
        <topology evidence="1">Single-pass type II membrane protein</topology>
    </subcellularLocation>
</comment>
<keyword evidence="6" id="KW-0735">Signal-anchor</keyword>
<evidence type="ECO:0000256" key="5">
    <source>
        <dbReference type="ARBA" id="ARBA00022692"/>
    </source>
</evidence>
<evidence type="ECO:0000256" key="10">
    <source>
        <dbReference type="ARBA" id="ARBA00023180"/>
    </source>
</evidence>
<keyword evidence="3" id="KW-0328">Glycosyltransferase</keyword>
<keyword evidence="9 11" id="KW-0472">Membrane</keyword>
<keyword evidence="13" id="KW-1185">Reference proteome</keyword>
<evidence type="ECO:0000256" key="7">
    <source>
        <dbReference type="ARBA" id="ARBA00022989"/>
    </source>
</evidence>
<reference evidence="12" key="1">
    <citation type="submission" date="2025-08" db="UniProtKB">
        <authorList>
            <consortium name="Ensembl"/>
        </authorList>
    </citation>
    <scope>IDENTIFICATION</scope>
</reference>
<evidence type="ECO:0000313" key="12">
    <source>
        <dbReference type="Ensembl" id="ENSLLEP00000032100.1"/>
    </source>
</evidence>
<dbReference type="Pfam" id="PF00777">
    <property type="entry name" value="Glyco_transf_29"/>
    <property type="match status" value="1"/>
</dbReference>
<dbReference type="GO" id="GO:0047288">
    <property type="term" value="F:beta-D-galactosyl-(1-&gt;3)-N-acetyl-beta-D-galactosaminide alpha-2,3- sialyltransferase"/>
    <property type="evidence" value="ECO:0007669"/>
    <property type="project" value="TreeGrafter"/>
</dbReference>